<protein>
    <submittedName>
        <fullName evidence="5">Kinase A inhibitor</fullName>
    </submittedName>
</protein>
<keyword evidence="2" id="KW-0378">Hydrolase</keyword>
<dbReference type="Pfam" id="PF02682">
    <property type="entry name" value="CT_C_D"/>
    <property type="match status" value="1"/>
</dbReference>
<dbReference type="Proteomes" id="UP000427071">
    <property type="component" value="Chromosome"/>
</dbReference>
<dbReference type="EMBL" id="CP046452">
    <property type="protein sequence ID" value="QGU02445.1"/>
    <property type="molecule type" value="Genomic_DNA"/>
</dbReference>
<keyword evidence="3" id="KW-0067">ATP-binding</keyword>
<dbReference type="SUPFAM" id="SSF50891">
    <property type="entry name" value="Cyclophilin-like"/>
    <property type="match status" value="1"/>
</dbReference>
<dbReference type="AlphaFoldDB" id="A0A6B8VU25"/>
<evidence type="ECO:0000256" key="2">
    <source>
        <dbReference type="ARBA" id="ARBA00022801"/>
    </source>
</evidence>
<evidence type="ECO:0000256" key="1">
    <source>
        <dbReference type="ARBA" id="ARBA00022741"/>
    </source>
</evidence>
<evidence type="ECO:0000259" key="4">
    <source>
        <dbReference type="SMART" id="SM00796"/>
    </source>
</evidence>
<evidence type="ECO:0000256" key="3">
    <source>
        <dbReference type="ARBA" id="ARBA00022840"/>
    </source>
</evidence>
<dbReference type="Gene3D" id="2.40.100.10">
    <property type="entry name" value="Cyclophilin-like"/>
    <property type="match status" value="1"/>
</dbReference>
<dbReference type="GO" id="GO:0016787">
    <property type="term" value="F:hydrolase activity"/>
    <property type="evidence" value="ECO:0007669"/>
    <property type="project" value="UniProtKB-KW"/>
</dbReference>
<reference evidence="6" key="1">
    <citation type="submission" date="2019-11" db="EMBL/GenBank/DDBJ databases">
        <title>Complete genome sequence of Corynebacterium kalinowskii 1959, a novel Corynebacterium species isolated from soil of a small paddock in Vilsendorf, Germany.</title>
        <authorList>
            <person name="Schaffert L."/>
            <person name="Ruwe M."/>
            <person name="Milse J."/>
            <person name="Hanuschka K."/>
            <person name="Ortseifen V."/>
            <person name="Droste J."/>
            <person name="Brandt D."/>
            <person name="Schlueter L."/>
            <person name="Kutter Y."/>
            <person name="Vinke S."/>
            <person name="Viehoefer P."/>
            <person name="Jacob L."/>
            <person name="Luebke N.-C."/>
            <person name="Schulte-Berndt E."/>
            <person name="Hain C."/>
            <person name="Linder M."/>
            <person name="Schmidt P."/>
            <person name="Wollenschlaeger L."/>
            <person name="Luttermann T."/>
            <person name="Thieme E."/>
            <person name="Hassa J."/>
            <person name="Haak M."/>
            <person name="Wittchen M."/>
            <person name="Mentz A."/>
            <person name="Persicke M."/>
            <person name="Busche T."/>
            <person name="Ruckert C."/>
        </authorList>
    </citation>
    <scope>NUCLEOTIDE SEQUENCE [LARGE SCALE GENOMIC DNA]</scope>
    <source>
        <strain evidence="6">1959</strain>
    </source>
</reference>
<keyword evidence="6" id="KW-1185">Reference proteome</keyword>
<name>A0A6B8VU25_9CORY</name>
<keyword evidence="1" id="KW-0547">Nucleotide-binding</keyword>
<dbReference type="InterPro" id="IPR003833">
    <property type="entry name" value="CT_C_D"/>
</dbReference>
<proteinExistence type="predicted"/>
<dbReference type="PANTHER" id="PTHR34698">
    <property type="entry name" value="5-OXOPROLINASE SUBUNIT B"/>
    <property type="match status" value="1"/>
</dbReference>
<accession>A0A6B8VU25</accession>
<gene>
    <name evidence="5" type="primary">kipI</name>
    <name evidence="5" type="ORF">CKALI_07915</name>
</gene>
<dbReference type="SMART" id="SM00796">
    <property type="entry name" value="AHS1"/>
    <property type="match status" value="1"/>
</dbReference>
<dbReference type="GO" id="GO:0005524">
    <property type="term" value="F:ATP binding"/>
    <property type="evidence" value="ECO:0007669"/>
    <property type="project" value="UniProtKB-KW"/>
</dbReference>
<dbReference type="PANTHER" id="PTHR34698:SF2">
    <property type="entry name" value="5-OXOPROLINASE SUBUNIT B"/>
    <property type="match status" value="1"/>
</dbReference>
<evidence type="ECO:0000313" key="6">
    <source>
        <dbReference type="Proteomes" id="UP000427071"/>
    </source>
</evidence>
<feature type="domain" description="Carboxyltransferase" evidence="4">
    <location>
        <begin position="8"/>
        <end position="208"/>
    </location>
</feature>
<evidence type="ECO:0000313" key="5">
    <source>
        <dbReference type="EMBL" id="QGU02445.1"/>
    </source>
</evidence>
<dbReference type="Gene3D" id="3.30.1360.40">
    <property type="match status" value="1"/>
</dbReference>
<sequence length="220" mass="23825">MLAWGSVMIVRPCGEQAIIVDVTEVDAEFPLRTVSQLRRLVESWDVDGIVDLVPASTTLLIMLDTARVTPMDVAKRLNSCDLRDAPADTDDNATLVEVPVLYDGPDLTSLAAALDWSPEELVRRHCSTHWQAAFGGFAPGFTYLVAEDPLPPIPRLGSPRPSIPAGSVGLAGEFSGVYPQSSPGGWQLIGSTTAQMWAPERSERPALIKPGDRVRFKAVY</sequence>
<dbReference type="KEGG" id="ckw:CKALI_07915"/>
<dbReference type="InterPro" id="IPR029000">
    <property type="entry name" value="Cyclophilin-like_dom_sf"/>
</dbReference>
<organism evidence="5 6">
    <name type="scientific">Corynebacterium kalinowskii</name>
    <dbReference type="NCBI Taxonomy" id="2675216"/>
    <lineage>
        <taxon>Bacteria</taxon>
        <taxon>Bacillati</taxon>
        <taxon>Actinomycetota</taxon>
        <taxon>Actinomycetes</taxon>
        <taxon>Mycobacteriales</taxon>
        <taxon>Corynebacteriaceae</taxon>
        <taxon>Corynebacterium</taxon>
    </lineage>
</organism>
<dbReference type="InterPro" id="IPR010016">
    <property type="entry name" value="PxpB"/>
</dbReference>
<dbReference type="SUPFAM" id="SSF160467">
    <property type="entry name" value="PH0987 N-terminal domain-like"/>
    <property type="match status" value="1"/>
</dbReference>